<comment type="subunit">
    <text evidence="4">Part of the 50S ribosomal subunit. Contacts protein L32.</text>
</comment>
<evidence type="ECO:0000256" key="5">
    <source>
        <dbReference type="RuleBase" id="RU000660"/>
    </source>
</evidence>
<dbReference type="SUPFAM" id="SSF64263">
    <property type="entry name" value="Prokaryotic ribosomal protein L17"/>
    <property type="match status" value="1"/>
</dbReference>
<evidence type="ECO:0000313" key="7">
    <source>
        <dbReference type="Proteomes" id="UP000294743"/>
    </source>
</evidence>
<evidence type="ECO:0000256" key="4">
    <source>
        <dbReference type="HAMAP-Rule" id="MF_01368"/>
    </source>
</evidence>
<evidence type="ECO:0000256" key="3">
    <source>
        <dbReference type="ARBA" id="ARBA00023274"/>
    </source>
</evidence>
<dbReference type="GO" id="GO:0006412">
    <property type="term" value="P:translation"/>
    <property type="evidence" value="ECO:0007669"/>
    <property type="project" value="UniProtKB-UniRule"/>
</dbReference>
<dbReference type="InterPro" id="IPR000456">
    <property type="entry name" value="Ribosomal_bL17"/>
</dbReference>
<dbReference type="Proteomes" id="UP000294743">
    <property type="component" value="Unassembled WGS sequence"/>
</dbReference>
<comment type="similarity">
    <text evidence="1 4 5">Belongs to the bacterial ribosomal protein bL17 family.</text>
</comment>
<keyword evidence="2 4" id="KW-0689">Ribosomal protein</keyword>
<comment type="caution">
    <text evidence="6">The sequence shown here is derived from an EMBL/GenBank/DDBJ whole genome shotgun (WGS) entry which is preliminary data.</text>
</comment>
<dbReference type="GO" id="GO:0003735">
    <property type="term" value="F:structural constituent of ribosome"/>
    <property type="evidence" value="ECO:0007669"/>
    <property type="project" value="InterPro"/>
</dbReference>
<reference evidence="6 7" key="1">
    <citation type="submission" date="2019-03" db="EMBL/GenBank/DDBJ databases">
        <title>Genomic Encyclopedia of Type Strains, Phase IV (KMG-IV): sequencing the most valuable type-strain genomes for metagenomic binning, comparative biology and taxonomic classification.</title>
        <authorList>
            <person name="Goeker M."/>
        </authorList>
    </citation>
    <scope>NUCLEOTIDE SEQUENCE [LARGE SCALE GENOMIC DNA]</scope>
    <source>
        <strain evidence="6 7">DSM 28867</strain>
    </source>
</reference>
<dbReference type="Gene3D" id="3.90.1030.10">
    <property type="entry name" value="Ribosomal protein L17"/>
    <property type="match status" value="1"/>
</dbReference>
<dbReference type="EMBL" id="SODD01000007">
    <property type="protein sequence ID" value="TDW24891.1"/>
    <property type="molecule type" value="Genomic_DNA"/>
</dbReference>
<accession>A0A4R8A594</accession>
<evidence type="ECO:0000313" key="6">
    <source>
        <dbReference type="EMBL" id="TDW24891.1"/>
    </source>
</evidence>
<proteinExistence type="inferred from homology"/>
<dbReference type="Pfam" id="PF01196">
    <property type="entry name" value="Ribosomal_L17"/>
    <property type="match status" value="1"/>
</dbReference>
<dbReference type="PANTHER" id="PTHR14413:SF16">
    <property type="entry name" value="LARGE RIBOSOMAL SUBUNIT PROTEIN BL17M"/>
    <property type="match status" value="1"/>
</dbReference>
<dbReference type="OrthoDB" id="9809073at2"/>
<sequence>MRNRKLGRKADHRKAMLRNLATSVIISESVETTEMKAKEVSSVVEKLITLAKRGDLHARRQAAAYVRDVVADETTGQTALQKLFSEIGPMYQDRNGGYTRVVKTRNRRGDNATMAIVQLVK</sequence>
<organism evidence="6 7">
    <name type="scientific">Breznakia blatticola</name>
    <dbReference type="NCBI Taxonomy" id="1754012"/>
    <lineage>
        <taxon>Bacteria</taxon>
        <taxon>Bacillati</taxon>
        <taxon>Bacillota</taxon>
        <taxon>Erysipelotrichia</taxon>
        <taxon>Erysipelotrichales</taxon>
        <taxon>Erysipelotrichaceae</taxon>
        <taxon>Breznakia</taxon>
    </lineage>
</organism>
<name>A0A4R8A594_9FIRM</name>
<gene>
    <name evidence="4" type="primary">rplQ</name>
    <name evidence="6" type="ORF">EDD63_10743</name>
</gene>
<dbReference type="PANTHER" id="PTHR14413">
    <property type="entry name" value="RIBOSOMAL PROTEIN L17"/>
    <property type="match status" value="1"/>
</dbReference>
<dbReference type="InterPro" id="IPR036373">
    <property type="entry name" value="Ribosomal_bL17_sf"/>
</dbReference>
<dbReference type="HAMAP" id="MF_01368">
    <property type="entry name" value="Ribosomal_bL17"/>
    <property type="match status" value="1"/>
</dbReference>
<keyword evidence="7" id="KW-1185">Reference proteome</keyword>
<dbReference type="FunFam" id="3.90.1030.10:FF:000002">
    <property type="entry name" value="50S ribosomal protein L17"/>
    <property type="match status" value="1"/>
</dbReference>
<dbReference type="NCBIfam" id="TIGR00059">
    <property type="entry name" value="L17"/>
    <property type="match status" value="1"/>
</dbReference>
<protein>
    <recommendedName>
        <fullName evidence="4">Large ribosomal subunit protein bL17</fullName>
    </recommendedName>
</protein>
<dbReference type="GO" id="GO:0022625">
    <property type="term" value="C:cytosolic large ribosomal subunit"/>
    <property type="evidence" value="ECO:0007669"/>
    <property type="project" value="TreeGrafter"/>
</dbReference>
<dbReference type="RefSeq" id="WP_134168468.1">
    <property type="nucleotide sequence ID" value="NZ_SODD01000007.1"/>
</dbReference>
<evidence type="ECO:0000256" key="2">
    <source>
        <dbReference type="ARBA" id="ARBA00022980"/>
    </source>
</evidence>
<evidence type="ECO:0000256" key="1">
    <source>
        <dbReference type="ARBA" id="ARBA00008777"/>
    </source>
</evidence>
<dbReference type="AlphaFoldDB" id="A0A4R8A594"/>
<keyword evidence="3 4" id="KW-0687">Ribonucleoprotein</keyword>